<dbReference type="Gene3D" id="3.40.50.1010">
    <property type="entry name" value="5'-nuclease"/>
    <property type="match status" value="1"/>
</dbReference>
<dbReference type="SMART" id="SM00670">
    <property type="entry name" value="PINc"/>
    <property type="match status" value="1"/>
</dbReference>
<proteinExistence type="predicted"/>
<accession>A0A484HJY4</accession>
<dbReference type="NCBIfam" id="TIGR00305">
    <property type="entry name" value="putative toxin-antitoxin system toxin component, PIN family"/>
    <property type="match status" value="1"/>
</dbReference>
<dbReference type="PANTHER" id="PTHR34610">
    <property type="entry name" value="SSL7007 PROTEIN"/>
    <property type="match status" value="1"/>
</dbReference>
<dbReference type="AlphaFoldDB" id="A0A484HJY4"/>
<feature type="domain" description="PIN" evidence="1">
    <location>
        <begin position="1"/>
        <end position="113"/>
    </location>
</feature>
<dbReference type="SUPFAM" id="SSF88723">
    <property type="entry name" value="PIN domain-like"/>
    <property type="match status" value="1"/>
</dbReference>
<dbReference type="InterPro" id="IPR002716">
    <property type="entry name" value="PIN_dom"/>
</dbReference>
<sequence length="133" mass="15062">MKIILDTNVLISGIFFSGPPSRILKEWRNKRFEIALCEKILSEYQRVADELSHKYPQIDTAPIIEWVADHGQLIDTEGVDISVCEDPDDDKFIECAIAGKCDIIVSGDKHLLKLAGYKGVGILKPREFVDRYL</sequence>
<gene>
    <name evidence="2" type="ORF">EPICR_50039</name>
</gene>
<protein>
    <submittedName>
        <fullName evidence="2">Putative toxin-antitoxin system toxin component, PIN family</fullName>
    </submittedName>
</protein>
<dbReference type="InterPro" id="IPR029060">
    <property type="entry name" value="PIN-like_dom_sf"/>
</dbReference>
<dbReference type="EMBL" id="CAACVI010000045">
    <property type="protein sequence ID" value="VEN74763.1"/>
    <property type="molecule type" value="Genomic_DNA"/>
</dbReference>
<evidence type="ECO:0000313" key="2">
    <source>
        <dbReference type="EMBL" id="VEN74763.1"/>
    </source>
</evidence>
<dbReference type="InterPro" id="IPR002850">
    <property type="entry name" value="PIN_toxin-like"/>
</dbReference>
<dbReference type="Pfam" id="PF13470">
    <property type="entry name" value="PIN_3"/>
    <property type="match status" value="1"/>
</dbReference>
<dbReference type="PANTHER" id="PTHR34610:SF3">
    <property type="entry name" value="SSL7007 PROTEIN"/>
    <property type="match status" value="1"/>
</dbReference>
<reference evidence="2" key="1">
    <citation type="submission" date="2019-01" db="EMBL/GenBank/DDBJ databases">
        <authorList>
            <consortium name="Genoscope - CEA"/>
            <person name="William W."/>
        </authorList>
    </citation>
    <scope>NUCLEOTIDE SEQUENCE</scope>
    <source>
        <strain evidence="2">CR-1</strain>
    </source>
</reference>
<name>A0A484HJY4_9BACT</name>
<organism evidence="2">
    <name type="scientific">uncultured Desulfobacteraceae bacterium</name>
    <dbReference type="NCBI Taxonomy" id="218296"/>
    <lineage>
        <taxon>Bacteria</taxon>
        <taxon>Pseudomonadati</taxon>
        <taxon>Thermodesulfobacteriota</taxon>
        <taxon>Desulfobacteria</taxon>
        <taxon>Desulfobacterales</taxon>
        <taxon>Desulfobacteraceae</taxon>
        <taxon>environmental samples</taxon>
    </lineage>
</organism>
<evidence type="ECO:0000259" key="1">
    <source>
        <dbReference type="SMART" id="SM00670"/>
    </source>
</evidence>